<feature type="domain" description="Histidine kinase" evidence="13">
    <location>
        <begin position="131"/>
        <end position="336"/>
    </location>
</feature>
<evidence type="ECO:0000256" key="9">
    <source>
        <dbReference type="ARBA" id="ARBA00022840"/>
    </source>
</evidence>
<dbReference type="PANTHER" id="PTHR42878">
    <property type="entry name" value="TWO-COMPONENT HISTIDINE KINASE"/>
    <property type="match status" value="1"/>
</dbReference>
<dbReference type="InterPro" id="IPR036097">
    <property type="entry name" value="HisK_dim/P_sf"/>
</dbReference>
<dbReference type="SMART" id="SM00091">
    <property type="entry name" value="PAS"/>
    <property type="match status" value="1"/>
</dbReference>
<dbReference type="RefSeq" id="WP_345332895.1">
    <property type="nucleotide sequence ID" value="NZ_BAABJZ010000006.1"/>
</dbReference>
<keyword evidence="11" id="KW-0902">Two-component regulatory system</keyword>
<dbReference type="CDD" id="cd00082">
    <property type="entry name" value="HisKA"/>
    <property type="match status" value="1"/>
</dbReference>
<dbReference type="SUPFAM" id="SSF47384">
    <property type="entry name" value="Homodimeric domain of signal transducing histidine kinase"/>
    <property type="match status" value="1"/>
</dbReference>
<dbReference type="EMBL" id="BAABJZ010000006">
    <property type="protein sequence ID" value="GAA4874440.1"/>
    <property type="molecule type" value="Genomic_DNA"/>
</dbReference>
<dbReference type="EC" id="2.7.13.3" evidence="3"/>
<dbReference type="Proteomes" id="UP001499988">
    <property type="component" value="Unassembled WGS sequence"/>
</dbReference>
<dbReference type="InterPro" id="IPR005467">
    <property type="entry name" value="His_kinase_dom"/>
</dbReference>
<evidence type="ECO:0000256" key="7">
    <source>
        <dbReference type="ARBA" id="ARBA00022741"/>
    </source>
</evidence>
<dbReference type="SUPFAM" id="SSF55785">
    <property type="entry name" value="PYP-like sensor domain (PAS domain)"/>
    <property type="match status" value="1"/>
</dbReference>
<keyword evidence="4" id="KW-0597">Phosphoprotein</keyword>
<dbReference type="InterPro" id="IPR000014">
    <property type="entry name" value="PAS"/>
</dbReference>
<dbReference type="InterPro" id="IPR036890">
    <property type="entry name" value="HATPase_C_sf"/>
</dbReference>
<evidence type="ECO:0000313" key="16">
    <source>
        <dbReference type="Proteomes" id="UP001499988"/>
    </source>
</evidence>
<reference evidence="16" key="1">
    <citation type="journal article" date="2019" name="Int. J. Syst. Evol. Microbiol.">
        <title>The Global Catalogue of Microorganisms (GCM) 10K type strain sequencing project: providing services to taxonomists for standard genome sequencing and annotation.</title>
        <authorList>
            <consortium name="The Broad Institute Genomics Platform"/>
            <consortium name="The Broad Institute Genome Sequencing Center for Infectious Disease"/>
            <person name="Wu L."/>
            <person name="Ma J."/>
        </authorList>
    </citation>
    <scope>NUCLEOTIDE SEQUENCE [LARGE SCALE GENOMIC DNA]</scope>
    <source>
        <strain evidence="16">JCM 18401</strain>
    </source>
</reference>
<dbReference type="SUPFAM" id="SSF55874">
    <property type="entry name" value="ATPase domain of HSP90 chaperone/DNA topoisomerase II/histidine kinase"/>
    <property type="match status" value="1"/>
</dbReference>
<keyword evidence="6" id="KW-0812">Transmembrane</keyword>
<evidence type="ECO:0000256" key="8">
    <source>
        <dbReference type="ARBA" id="ARBA00022777"/>
    </source>
</evidence>
<dbReference type="Gene3D" id="3.30.565.10">
    <property type="entry name" value="Histidine kinase-like ATPase, C-terminal domain"/>
    <property type="match status" value="1"/>
</dbReference>
<keyword evidence="12" id="KW-0472">Membrane</keyword>
<dbReference type="SMART" id="SM00387">
    <property type="entry name" value="HATPase_c"/>
    <property type="match status" value="1"/>
</dbReference>
<dbReference type="Pfam" id="PF13188">
    <property type="entry name" value="PAS_8"/>
    <property type="match status" value="1"/>
</dbReference>
<comment type="caution">
    <text evidence="15">The sequence shown here is derived from an EMBL/GenBank/DDBJ whole genome shotgun (WGS) entry which is preliminary data.</text>
</comment>
<dbReference type="PROSITE" id="PS50112">
    <property type="entry name" value="PAS"/>
    <property type="match status" value="1"/>
</dbReference>
<evidence type="ECO:0000256" key="4">
    <source>
        <dbReference type="ARBA" id="ARBA00022553"/>
    </source>
</evidence>
<keyword evidence="5" id="KW-0808">Transferase</keyword>
<accession>A0ABP9EB90</accession>
<evidence type="ECO:0000313" key="15">
    <source>
        <dbReference type="EMBL" id="GAA4874440.1"/>
    </source>
</evidence>
<organism evidence="15 16">
    <name type="scientific">Ferrimonas pelagia</name>
    <dbReference type="NCBI Taxonomy" id="1177826"/>
    <lineage>
        <taxon>Bacteria</taxon>
        <taxon>Pseudomonadati</taxon>
        <taxon>Pseudomonadota</taxon>
        <taxon>Gammaproteobacteria</taxon>
        <taxon>Alteromonadales</taxon>
        <taxon>Ferrimonadaceae</taxon>
        <taxon>Ferrimonas</taxon>
    </lineage>
</organism>
<evidence type="ECO:0000256" key="6">
    <source>
        <dbReference type="ARBA" id="ARBA00022692"/>
    </source>
</evidence>
<dbReference type="PRINTS" id="PR00344">
    <property type="entry name" value="BCTRLSENSOR"/>
</dbReference>
<dbReference type="PANTHER" id="PTHR42878:SF7">
    <property type="entry name" value="SENSOR HISTIDINE KINASE GLRK"/>
    <property type="match status" value="1"/>
</dbReference>
<evidence type="ECO:0000256" key="12">
    <source>
        <dbReference type="ARBA" id="ARBA00023136"/>
    </source>
</evidence>
<evidence type="ECO:0000256" key="10">
    <source>
        <dbReference type="ARBA" id="ARBA00022989"/>
    </source>
</evidence>
<evidence type="ECO:0000256" key="3">
    <source>
        <dbReference type="ARBA" id="ARBA00012438"/>
    </source>
</evidence>
<dbReference type="CDD" id="cd00075">
    <property type="entry name" value="HATPase"/>
    <property type="match status" value="1"/>
</dbReference>
<dbReference type="Pfam" id="PF02518">
    <property type="entry name" value="HATPase_c"/>
    <property type="match status" value="1"/>
</dbReference>
<feature type="domain" description="PAS" evidence="14">
    <location>
        <begin position="16"/>
        <end position="52"/>
    </location>
</feature>
<dbReference type="SMART" id="SM00388">
    <property type="entry name" value="HisKA"/>
    <property type="match status" value="1"/>
</dbReference>
<dbReference type="Pfam" id="PF00512">
    <property type="entry name" value="HisKA"/>
    <property type="match status" value="1"/>
</dbReference>
<sequence length="343" mass="36609">MSQGVADAPSPTEQLATSRLHHLMQILPAGVLVLDDAGTVVEANPQAVALLGEPLLAQPWRQVIQRAFAPRADDGHEISLKNGRRVKLATRALDPEPGQLVMLTDLTETRQLQRNLSHLERLSALGKMAASLAHQVRTPLSAALLYAANLGNAELDAAGRTRFQGKLMDRLAELEQRINDLLLFARGGNQQQLVPVALSQLCTRLEQSCEAMLSQRQAQLLLPTAVTGQICANIDTLTSAMQNLVANALEAGATAVQLQVEFQGGFALLQLLDNGSGMSQEAQAKALSPFYTTKTNGTGLGLAVVQSVCRAHGGRLELNSVPEQGSCFTLVIPQAPQTQGEVV</sequence>
<protein>
    <recommendedName>
        <fullName evidence="3">histidine kinase</fullName>
        <ecNumber evidence="3">2.7.13.3</ecNumber>
    </recommendedName>
</protein>
<keyword evidence="7" id="KW-0547">Nucleotide-binding</keyword>
<keyword evidence="9 15" id="KW-0067">ATP-binding</keyword>
<keyword evidence="10" id="KW-1133">Transmembrane helix</keyword>
<dbReference type="InterPro" id="IPR003594">
    <property type="entry name" value="HATPase_dom"/>
</dbReference>
<proteinExistence type="predicted"/>
<dbReference type="GO" id="GO:0005524">
    <property type="term" value="F:ATP binding"/>
    <property type="evidence" value="ECO:0007669"/>
    <property type="project" value="UniProtKB-KW"/>
</dbReference>
<name>A0ABP9EB90_9GAMM</name>
<dbReference type="InterPro" id="IPR004358">
    <property type="entry name" value="Sig_transdc_His_kin-like_C"/>
</dbReference>
<keyword evidence="16" id="KW-1185">Reference proteome</keyword>
<dbReference type="Gene3D" id="1.10.287.130">
    <property type="match status" value="1"/>
</dbReference>
<comment type="subcellular location">
    <subcellularLocation>
        <location evidence="2">Membrane</location>
        <topology evidence="2">Multi-pass membrane protein</topology>
    </subcellularLocation>
</comment>
<evidence type="ECO:0000256" key="5">
    <source>
        <dbReference type="ARBA" id="ARBA00022679"/>
    </source>
</evidence>
<dbReference type="CDD" id="cd00130">
    <property type="entry name" value="PAS"/>
    <property type="match status" value="1"/>
</dbReference>
<gene>
    <name evidence="15" type="ORF">GCM10023333_04210</name>
</gene>
<evidence type="ECO:0000256" key="1">
    <source>
        <dbReference type="ARBA" id="ARBA00000085"/>
    </source>
</evidence>
<comment type="catalytic activity">
    <reaction evidence="1">
        <text>ATP + protein L-histidine = ADP + protein N-phospho-L-histidine.</text>
        <dbReference type="EC" id="2.7.13.3"/>
    </reaction>
</comment>
<evidence type="ECO:0000256" key="2">
    <source>
        <dbReference type="ARBA" id="ARBA00004141"/>
    </source>
</evidence>
<dbReference type="InterPro" id="IPR050351">
    <property type="entry name" value="BphY/WalK/GraS-like"/>
</dbReference>
<evidence type="ECO:0000259" key="13">
    <source>
        <dbReference type="PROSITE" id="PS50109"/>
    </source>
</evidence>
<dbReference type="PROSITE" id="PS50109">
    <property type="entry name" value="HIS_KIN"/>
    <property type="match status" value="1"/>
</dbReference>
<evidence type="ECO:0000256" key="11">
    <source>
        <dbReference type="ARBA" id="ARBA00023012"/>
    </source>
</evidence>
<dbReference type="InterPro" id="IPR003661">
    <property type="entry name" value="HisK_dim/P_dom"/>
</dbReference>
<dbReference type="InterPro" id="IPR035965">
    <property type="entry name" value="PAS-like_dom_sf"/>
</dbReference>
<keyword evidence="8" id="KW-0418">Kinase</keyword>
<evidence type="ECO:0000259" key="14">
    <source>
        <dbReference type="PROSITE" id="PS50112"/>
    </source>
</evidence>